<dbReference type="InterPro" id="IPR036259">
    <property type="entry name" value="MFS_trans_sf"/>
</dbReference>
<reference evidence="7 8" key="1">
    <citation type="submission" date="2024-09" db="EMBL/GenBank/DDBJ databases">
        <authorList>
            <person name="Sun Q."/>
            <person name="Mori K."/>
        </authorList>
    </citation>
    <scope>NUCLEOTIDE SEQUENCE [LARGE SCALE GENOMIC DNA]</scope>
    <source>
        <strain evidence="7 8">NCAIM B.02415</strain>
    </source>
</reference>
<evidence type="ECO:0000256" key="2">
    <source>
        <dbReference type="ARBA" id="ARBA00022448"/>
    </source>
</evidence>
<accession>A0ABV6KZZ1</accession>
<comment type="caution">
    <text evidence="7">The sequence shown here is derived from an EMBL/GenBank/DDBJ whole genome shotgun (WGS) entry which is preliminary data.</text>
</comment>
<dbReference type="InterPro" id="IPR011701">
    <property type="entry name" value="MFS"/>
</dbReference>
<feature type="transmembrane region" description="Helical" evidence="6">
    <location>
        <begin position="82"/>
        <end position="99"/>
    </location>
</feature>
<feature type="transmembrane region" description="Helical" evidence="6">
    <location>
        <begin position="239"/>
        <end position="256"/>
    </location>
</feature>
<sequence>MITPPKMYKDRVPEWAVKLCIFMLLVPNLLLFTISTASINAACGFYGIDPNDANYSLIVLYAGLVSYFPFERRFAAYLVTKDYLLISLILEIGTTYGAWCSRDLVSLLIFRFLQGIANISLAAICISLIFNHLKTERAREIGYSVVYCILLCISPVTTILTAPFLDTVNYNELYLIVMYAFLPGGLFAMLIMNRERLIPKIPLDHPDWQSFVIYAAALLSLTYLLVYGQQLNWFSDPGIIKGTIIFAVSLITYIIRQRYLKQPYLNLDVYKYPAYRTGIGLIIILYLARGAFNFTTLYFTNVLGMDPAHLGNILIFNILGAIAGTLISSRLMIFKRSFYLIWQAGFAILLTHYIWMIFLFSNQANDSAYYLPLLLQGTGAGMLLTPIIVFMVTSVPPDLGPTAGATAVSMRLLGTTLSIAIINYFQLYDTGLHLDRFKDQLSATDPAAVSRLKSYQHLLLRHNSDTGTSITGAAHMLKNLLDRQVLLKTAIDYYTLISILIFLTIIALAILPGLHTKKSTLDSVRDIPV</sequence>
<feature type="transmembrane region" description="Helical" evidence="6">
    <location>
        <begin position="373"/>
        <end position="392"/>
    </location>
</feature>
<evidence type="ECO:0000256" key="3">
    <source>
        <dbReference type="ARBA" id="ARBA00022692"/>
    </source>
</evidence>
<dbReference type="Gene3D" id="1.20.1250.20">
    <property type="entry name" value="MFS general substrate transporter like domains"/>
    <property type="match status" value="1"/>
</dbReference>
<feature type="transmembrane region" description="Helical" evidence="6">
    <location>
        <begin position="404"/>
        <end position="425"/>
    </location>
</feature>
<organism evidence="7 8">
    <name type="scientific">Mucilaginibacter angelicae</name>
    <dbReference type="NCBI Taxonomy" id="869718"/>
    <lineage>
        <taxon>Bacteria</taxon>
        <taxon>Pseudomonadati</taxon>
        <taxon>Bacteroidota</taxon>
        <taxon>Sphingobacteriia</taxon>
        <taxon>Sphingobacteriales</taxon>
        <taxon>Sphingobacteriaceae</taxon>
        <taxon>Mucilaginibacter</taxon>
    </lineage>
</organism>
<dbReference type="Proteomes" id="UP001589828">
    <property type="component" value="Unassembled WGS sequence"/>
</dbReference>
<evidence type="ECO:0000256" key="6">
    <source>
        <dbReference type="SAM" id="Phobius"/>
    </source>
</evidence>
<proteinExistence type="predicted"/>
<dbReference type="EMBL" id="JBHLTS010000004">
    <property type="protein sequence ID" value="MFC0513044.1"/>
    <property type="molecule type" value="Genomic_DNA"/>
</dbReference>
<dbReference type="Pfam" id="PF07690">
    <property type="entry name" value="MFS_1"/>
    <property type="match status" value="1"/>
</dbReference>
<feature type="transmembrane region" description="Helical" evidence="6">
    <location>
        <begin position="310"/>
        <end position="327"/>
    </location>
</feature>
<dbReference type="RefSeq" id="WP_377020917.1">
    <property type="nucleotide sequence ID" value="NZ_JBHLTS010000004.1"/>
</dbReference>
<feature type="transmembrane region" description="Helical" evidence="6">
    <location>
        <begin position="53"/>
        <end position="70"/>
    </location>
</feature>
<evidence type="ECO:0000256" key="5">
    <source>
        <dbReference type="ARBA" id="ARBA00023136"/>
    </source>
</evidence>
<feature type="transmembrane region" description="Helical" evidence="6">
    <location>
        <begin position="339"/>
        <end position="361"/>
    </location>
</feature>
<dbReference type="PANTHER" id="PTHR42718">
    <property type="entry name" value="MAJOR FACILITATOR SUPERFAMILY MULTIDRUG TRANSPORTER MFSC"/>
    <property type="match status" value="1"/>
</dbReference>
<evidence type="ECO:0000256" key="4">
    <source>
        <dbReference type="ARBA" id="ARBA00022989"/>
    </source>
</evidence>
<feature type="transmembrane region" description="Helical" evidence="6">
    <location>
        <begin position="21"/>
        <end position="47"/>
    </location>
</feature>
<feature type="transmembrane region" description="Helical" evidence="6">
    <location>
        <begin position="493"/>
        <end position="511"/>
    </location>
</feature>
<comment type="subcellular location">
    <subcellularLocation>
        <location evidence="1">Membrane</location>
        <topology evidence="1">Multi-pass membrane protein</topology>
    </subcellularLocation>
</comment>
<keyword evidence="5 6" id="KW-0472">Membrane</keyword>
<keyword evidence="3 6" id="KW-0812">Transmembrane</keyword>
<dbReference type="SUPFAM" id="SSF103473">
    <property type="entry name" value="MFS general substrate transporter"/>
    <property type="match status" value="1"/>
</dbReference>
<evidence type="ECO:0000313" key="8">
    <source>
        <dbReference type="Proteomes" id="UP001589828"/>
    </source>
</evidence>
<evidence type="ECO:0000313" key="7">
    <source>
        <dbReference type="EMBL" id="MFC0513044.1"/>
    </source>
</evidence>
<evidence type="ECO:0000256" key="1">
    <source>
        <dbReference type="ARBA" id="ARBA00004141"/>
    </source>
</evidence>
<dbReference type="PANTHER" id="PTHR42718:SF9">
    <property type="entry name" value="MAJOR FACILITATOR SUPERFAMILY MULTIDRUG TRANSPORTER MFSC"/>
    <property type="match status" value="1"/>
</dbReference>
<feature type="transmembrane region" description="Helical" evidence="6">
    <location>
        <begin position="173"/>
        <end position="191"/>
    </location>
</feature>
<feature type="transmembrane region" description="Helical" evidence="6">
    <location>
        <begin position="105"/>
        <end position="129"/>
    </location>
</feature>
<name>A0ABV6KZZ1_9SPHI</name>
<gene>
    <name evidence="7" type="ORF">ACFFGT_02495</name>
</gene>
<feature type="transmembrane region" description="Helical" evidence="6">
    <location>
        <begin position="211"/>
        <end position="227"/>
    </location>
</feature>
<keyword evidence="2" id="KW-0813">Transport</keyword>
<keyword evidence="4 6" id="KW-1133">Transmembrane helix</keyword>
<protein>
    <submittedName>
        <fullName evidence="7">MFS transporter</fullName>
    </submittedName>
</protein>
<keyword evidence="8" id="KW-1185">Reference proteome</keyword>
<feature type="transmembrane region" description="Helical" evidence="6">
    <location>
        <begin position="277"/>
        <end position="298"/>
    </location>
</feature>
<feature type="transmembrane region" description="Helical" evidence="6">
    <location>
        <begin position="141"/>
        <end position="161"/>
    </location>
</feature>